<protein>
    <submittedName>
        <fullName evidence="1">Uncharacterized protein</fullName>
    </submittedName>
</protein>
<dbReference type="EMBL" id="JAZAVK010000107">
    <property type="protein sequence ID" value="KAK7422463.1"/>
    <property type="molecule type" value="Genomic_DNA"/>
</dbReference>
<reference evidence="1 2" key="1">
    <citation type="journal article" date="2025" name="Microbiol. Resour. Announc.">
        <title>Draft genome sequences for Neonectria magnoliae and Neonectria punicea, canker pathogens of Liriodendron tulipifera and Acer saccharum in West Virginia.</title>
        <authorList>
            <person name="Petronek H.M."/>
            <person name="Kasson M.T."/>
            <person name="Metheny A.M."/>
            <person name="Stauder C.M."/>
            <person name="Lovett B."/>
            <person name="Lynch S.C."/>
            <person name="Garnas J.R."/>
            <person name="Kasson L.R."/>
            <person name="Stajich J.E."/>
        </authorList>
    </citation>
    <scope>NUCLEOTIDE SEQUENCE [LARGE SCALE GENOMIC DNA]</scope>
    <source>
        <strain evidence="1 2">NRRL 64651</strain>
    </source>
</reference>
<name>A0ABR1HP02_9HYPO</name>
<accession>A0ABR1HP02</accession>
<proteinExistence type="predicted"/>
<gene>
    <name evidence="1" type="ORF">QQZ08_009451</name>
</gene>
<comment type="caution">
    <text evidence="1">The sequence shown here is derived from an EMBL/GenBank/DDBJ whole genome shotgun (WGS) entry which is preliminary data.</text>
</comment>
<sequence length="153" mass="15010">MTAGAIVGGGAAVAEAAAVAAAAEAAAAAVAGASVGMAAAAGAAEAAAAAILSGAASTAALEGAVTASMFAGPIGWAIVGADGYTWDCWKPVVMDDSITASRGITLRDLYKHTNLRRMIIEGDGFVAENVRSEKFRLSPVDVDGTLAFHATSI</sequence>
<dbReference type="Proteomes" id="UP001498421">
    <property type="component" value="Unassembled WGS sequence"/>
</dbReference>
<keyword evidence="2" id="KW-1185">Reference proteome</keyword>
<organism evidence="1 2">
    <name type="scientific">Neonectria magnoliae</name>
    <dbReference type="NCBI Taxonomy" id="2732573"/>
    <lineage>
        <taxon>Eukaryota</taxon>
        <taxon>Fungi</taxon>
        <taxon>Dikarya</taxon>
        <taxon>Ascomycota</taxon>
        <taxon>Pezizomycotina</taxon>
        <taxon>Sordariomycetes</taxon>
        <taxon>Hypocreomycetidae</taxon>
        <taxon>Hypocreales</taxon>
        <taxon>Nectriaceae</taxon>
        <taxon>Neonectria</taxon>
    </lineage>
</organism>
<evidence type="ECO:0000313" key="2">
    <source>
        <dbReference type="Proteomes" id="UP001498421"/>
    </source>
</evidence>
<evidence type="ECO:0000313" key="1">
    <source>
        <dbReference type="EMBL" id="KAK7422463.1"/>
    </source>
</evidence>